<evidence type="ECO:0008006" key="3">
    <source>
        <dbReference type="Google" id="ProtNLM"/>
    </source>
</evidence>
<sequence length="77" mass="9031">MNKVNNESLDINNNSIEQLKQLFPEIVSEGNKIDFNKLKCVLSDQLDDKQERYQFTWNGKRDAIKISNTPRLLHLNL</sequence>
<organism evidence="1 2">
    <name type="scientific">Dolosigranulum pigrum</name>
    <dbReference type="NCBI Taxonomy" id="29394"/>
    <lineage>
        <taxon>Bacteria</taxon>
        <taxon>Bacillati</taxon>
        <taxon>Bacillota</taxon>
        <taxon>Bacilli</taxon>
        <taxon>Lactobacillales</taxon>
        <taxon>Carnobacteriaceae</taxon>
        <taxon>Dolosigranulum</taxon>
    </lineage>
</organism>
<accession>A0A1S8KMZ1</accession>
<dbReference type="Proteomes" id="UP000190409">
    <property type="component" value="Unassembled WGS sequence"/>
</dbReference>
<dbReference type="AlphaFoldDB" id="A0A1S8KMZ1"/>
<proteinExistence type="predicted"/>
<name>A0A1S8KMZ1_9LACT</name>
<gene>
    <name evidence="1" type="ORF">BWX42_02915</name>
</gene>
<evidence type="ECO:0000313" key="2">
    <source>
        <dbReference type="Proteomes" id="UP000190409"/>
    </source>
</evidence>
<dbReference type="EMBL" id="MUYF01000003">
    <property type="protein sequence ID" value="OOL80855.1"/>
    <property type="molecule type" value="Genomic_DNA"/>
</dbReference>
<reference evidence="1 2" key="1">
    <citation type="submission" date="2017-01" db="EMBL/GenBank/DDBJ databases">
        <title>Complete Genome Sequence of Dolosigranulum pigrum isolated from a Patient with interstitial lung disease.</title>
        <authorList>
            <person name="Mukhopadhyay R."/>
            <person name="Joaquin J."/>
            <person name="Hogue R."/>
            <person name="Fitzgerald S."/>
            <person name="Jospin G."/>
            <person name="Eisen J.A."/>
            <person name="Chaturvedi V."/>
        </authorList>
    </citation>
    <scope>NUCLEOTIDE SEQUENCE [LARGE SCALE GENOMIC DNA]</scope>
    <source>
        <strain evidence="1 2">15S00348</strain>
    </source>
</reference>
<comment type="caution">
    <text evidence="1">The sequence shown here is derived from an EMBL/GenBank/DDBJ whole genome shotgun (WGS) entry which is preliminary data.</text>
</comment>
<evidence type="ECO:0000313" key="1">
    <source>
        <dbReference type="EMBL" id="OOL80855.1"/>
    </source>
</evidence>
<protein>
    <recommendedName>
        <fullName evidence="3">Site-specific DNA-methyltransferase</fullName>
    </recommendedName>
</protein>